<feature type="region of interest" description="Disordered" evidence="1">
    <location>
        <begin position="3063"/>
        <end position="3099"/>
    </location>
</feature>
<dbReference type="Proteomes" id="UP001283361">
    <property type="component" value="Unassembled WGS sequence"/>
</dbReference>
<feature type="domain" description="Tudor" evidence="2">
    <location>
        <begin position="261"/>
        <end position="319"/>
    </location>
</feature>
<evidence type="ECO:0000256" key="1">
    <source>
        <dbReference type="SAM" id="MobiDB-lite"/>
    </source>
</evidence>
<comment type="caution">
    <text evidence="3">The sequence shown here is derived from an EMBL/GenBank/DDBJ whole genome shotgun (WGS) entry which is preliminary data.</text>
</comment>
<dbReference type="EMBL" id="JAWDGP010005939">
    <property type="protein sequence ID" value="KAK3749427.1"/>
    <property type="molecule type" value="Genomic_DNA"/>
</dbReference>
<dbReference type="InterPro" id="IPR035437">
    <property type="entry name" value="SNase_OB-fold_sf"/>
</dbReference>
<accession>A0AAE1D130</accession>
<dbReference type="Pfam" id="PF00567">
    <property type="entry name" value="TUDOR"/>
    <property type="match status" value="12"/>
</dbReference>
<feature type="compositionally biased region" description="Polar residues" evidence="1">
    <location>
        <begin position="3881"/>
        <end position="3892"/>
    </location>
</feature>
<dbReference type="InterPro" id="IPR002999">
    <property type="entry name" value="Tudor"/>
</dbReference>
<dbReference type="FunFam" id="2.30.30.140:FF:000018">
    <property type="entry name" value="Serine/threonine-protein kinase 31"/>
    <property type="match status" value="5"/>
</dbReference>
<evidence type="ECO:0000313" key="4">
    <source>
        <dbReference type="Proteomes" id="UP001283361"/>
    </source>
</evidence>
<feature type="region of interest" description="Disordered" evidence="1">
    <location>
        <begin position="3228"/>
        <end position="3248"/>
    </location>
</feature>
<feature type="compositionally biased region" description="Low complexity" evidence="1">
    <location>
        <begin position="3201"/>
        <end position="3210"/>
    </location>
</feature>
<dbReference type="SMART" id="SM00333">
    <property type="entry name" value="TUDOR"/>
    <property type="match status" value="12"/>
</dbReference>
<dbReference type="Gene3D" id="2.40.50.90">
    <property type="match status" value="11"/>
</dbReference>
<feature type="region of interest" description="Disordered" evidence="1">
    <location>
        <begin position="993"/>
        <end position="1106"/>
    </location>
</feature>
<dbReference type="PANTHER" id="PTHR22948:SF29">
    <property type="entry name" value="FI02030P-RELATED"/>
    <property type="match status" value="1"/>
</dbReference>
<feature type="compositionally biased region" description="Acidic residues" evidence="1">
    <location>
        <begin position="3910"/>
        <end position="3920"/>
    </location>
</feature>
<name>A0AAE1D130_9GAST</name>
<feature type="domain" description="Tudor" evidence="2">
    <location>
        <begin position="861"/>
        <end position="919"/>
    </location>
</feature>
<proteinExistence type="predicted"/>
<evidence type="ECO:0000313" key="3">
    <source>
        <dbReference type="EMBL" id="KAK3749427.1"/>
    </source>
</evidence>
<dbReference type="PROSITE" id="PS50304">
    <property type="entry name" value="TUDOR"/>
    <property type="match status" value="11"/>
</dbReference>
<feature type="region of interest" description="Disordered" evidence="1">
    <location>
        <begin position="3701"/>
        <end position="3720"/>
    </location>
</feature>
<feature type="domain" description="Tudor" evidence="2">
    <location>
        <begin position="2004"/>
        <end position="2062"/>
    </location>
</feature>
<feature type="compositionally biased region" description="Polar residues" evidence="1">
    <location>
        <begin position="1053"/>
        <end position="1067"/>
    </location>
</feature>
<feature type="compositionally biased region" description="Basic and acidic residues" evidence="1">
    <location>
        <begin position="3921"/>
        <end position="3945"/>
    </location>
</feature>
<evidence type="ECO:0000259" key="2">
    <source>
        <dbReference type="PROSITE" id="PS50304"/>
    </source>
</evidence>
<dbReference type="InterPro" id="IPR050621">
    <property type="entry name" value="Tudor_domain_containing"/>
</dbReference>
<sequence length="3961" mass="437350">MEDYPIDFISNDSTEYVFTTHIKDPEHFYVHVESQTKILDDIMEALNDRYNNLGPYDRILNNKKLGGLCAAKFTDDNNWYRARITGLMKTGLIEVQFVDYGNTDYVSDDRVKSLDADLVQYPIQCYRCALANVSSTQGYWTPESTVKFEDKAMDQRCKAYFSGKLPDYTYLVTMIDGEGNSLNEMFGAVKASRNQQVSSERETAFKEIAWQIGAKVQATVAYVQSPDLFWCQDQSFANELLILSEELSRLHMTQGIQPLTDVRPGSICAAKFSEDEAWYRGVVQTVSNGEAQVYFVDYGNTESVPLSLICRLSASMRTMPALAAKCCLSGVSSKNGSWDQTIVDQFEEIVVDKEFEMVIIDRKGDTYIVSLVDIVENTDVSSQMRVLLGQSDGAPRATGISTSINSKTEEVAGVGPSLSMGSRVGTFLTWVDNPGDFWVQLKDFDYLVDKLSTELQEFYAKPRPGTSVSPGAFIVAKYSEDDMWYRGLVLKEVSDSEVLVLFIDYGNSDIVSKGDLRQVAPAFGEVVPLAFRCALVGVKPLSEDTKVWTTDAKNFLEEMTQDGCICEVINETESRKLVRLSVDGKDVASELASLRVVAAVSPNKGSMFPMYSKQVTVRKSERETVTVTHVLSPQDFWCQLNKNFATLDNLMAQLDAHYSDEGGTPIRNTEVGRACIAQYSEDNAWYRGKILDASSAGLTVQFIDYGNSELVPSKLVCEPEPRFLDLSIQAVHCSLPLERNVSHLTDTMTDLVLEKNLTMEVIDIRNEIAVVELYDGVSKVSDLLKQTSEAGTAGIEQAQAVGLKIATKIPVGSTVTAFVSYVDSPSKFFLQLADKEEELEALMDDISVYNAQSSGQEPLLNPQVNQACMALFSEDSQWYRGIIMSLQSSSCSVLFVDYGNEESVNYKDALRALPSEFGTSPALAYECSLEGMEGVTWTEEAQDFFESIIMDQELQCTFISQKSVKIMIDGKDIKSELIGNGFFKEKKANVSPKPFGVSSAKPQINGRSPEQVGSRWIDSEDVDQGASGFGPSKGFGGGDRNSSSGFGFKKTESSSGFGSNRDNSKPNFGSKGQGTSGFGGGEVQKERKTSTGSSAASGEFTYAEPPSEPETAILVHMDEDGTFYLQLPSMEKDILFLAKRLAGSYKNGSGPRLKDTPAKGVICCAKFPEDGCMYRCLVLDVNGGTAFLRYVDYGNTAECSFRDLKMLFPDLLQYSVQAYPCKLKGLAWSVDQAEKFASATLDQNLEVTFSGVSPPYEVEVKTPNGDLLDILTGKVAFTSPQKSQADPGSKQKGFGSGSASPKQNAGGGFGSSKSSLSTGRFLPSSASKICEQKYVAQNVPVNQVEAYICHIDEDGYFYLQLEKDTTTLESIMDQLEGLSGQHPNPSTDAACAAVFSEDSSWYRALINSVQGDSLKVTFIDYGNGSEVQKNSVKPLTDVLLSNAPLAFRCQFADLGPLPAEAQKKLSDYLMEHKVLATFSSQSSPYNVSIRDAEGNDLQEIVCPSDCYKTQSRPKNVIPAGVTCIEDDGRFYIQLYADFPAIAKLHQSLSETASSSSLEKLVTKEVGLACCFESEQKEWHRGQIQKVTDEFIEVIDVDTGKKTNKNADSLFQLPLHFFKNAPYGYECRLKGMESWTDDLRNKFTKMTEEKILNATFYTGTAPFRVSLARSIELDLLGLSAPMPDSPVKEKPKQSFTPGLSKTPGLEAYISHVDPDGTFYIQLVAREEDLSDLSDKLEEALASAETGDLSVAPVGAICCAMFTEDDAWYRAKVTATDADKGQVTVRFVDYGNTDTVEADRLTSLPEDLKLSVLPAFATKSRLSGVSDLSDDAVEKLKEAVLDQVVIVDVKIKVEDHDEVELKVAGTLLTDILGIQVAKTESGSAETSNSQEVEEFVDASEIVGVEAEAALNKNTNAEADEFTDAMEGIEEIRATKDRKEKQDVSERTSQDKPVVGSRMSVTVSFVVNPSEFYFQLDQKQDQYNLLLDQMFEHFSGLPEGEGTIQQDLSIGDLCAALYAEDESWYRSCVTEITDGSYTIFFIDHGNTEVAQADTLRVLHDQFRTLPPGAKKASLAGVRPATEEWSSEAIAEFKAHVEGRSLLADIISTRDDHTILRLLELGIPVHEELIKKEYGIASEEDIVINQAVQHIFAEDTSQESKSEGLMDVSENNFVERTNNEKAFRLTRSGQGLKIGSVANTIEELETVSVYVSCAESPSLFWCQLSDCIEILKEISDLLGAEYSDPENLKLTQEACIGDFVIARNSNDGLLYRSKILSLESLEDDNEDQQFKVSLQHIDFGIKGPAERDHMFKMESSLFRFPAQAFKCSLENVRPQQGDSWPQNVCEKFSEVVKDRELSLKLVGRDQDGTSLVELIDPQTSQSLSSLLIETEFGLEAAESVDKGTKKYPDSSLPGDTSTFDGLEITRPIMESTTMGADTTQAVQSFSINEGKDGCFRVYSLSLHTEYDVFICNEELPNAFHVRLLEMESQFTGLSTEIQQFIASEADKDTENYDPSVNDPCLVRVKEMWHRATVLERDELNWNVKLQDIGTEMSVDKKELRRLPQHLLEIPAQAIPCHLAGIVSVEPEWCTGAIDFFKDRTKDGKFCMYVLEDAHKGKYGVVISDLESSESNSVNRAMVDLGYAEVVPGSYIDIQLDMEKTLDTDMLNELEESFNEISLLKCNADDVGEHDEAACLVESGEIHIYFDSYKEGEISQLCKKKVDPHLYQLIQIVDFSTEGSKTGNDELMEPETCSLSSDKKNNFCLAYDVERIEQNGCLDIENSEADMDCLGIDTEISAGSSQPSSKEMHRSGNVIEEKTKAEIEKHKEEGKFATGHEALVVNVLPQAAAPKTKSIYTWKMEAKTSPVDKTVKVEAEKSEDVEEDNMLVKGEEADEEMHLESVKNEEDCVLDLKMNETEDNLARSKANHICRGSTEKCEISSTEVVSRYTTVEDLNKEEESSCNKLDSSGSNAMAPVKLNVDWKDLISLEENSEGANAPSVSGMQRAAEREEGATEMSFEKIDSSGEQTPSISPECLEGNILLEKDLQHDTEVLRSSITSEAKSLSDFRKRYMSSTPSRDVKSSKAQRKVKSGNGVTSKKSEKTLFADSSKANDVRYVGQEDPDSLSSSNITKVKILTAETRQIGNSIEDDDDQTKVEIAKGVKSKVEDLQYCEVDSISGPSKILAVEEVDYGQLAEAIEVIEEASIESGKSCSTETSKEESGNEATQFISCLGSDDSHMSSRDEEKVAGASLSSVKDSSIVQAECSSHKTKKEEKQSEDQYCVTKNLRNKEVSHDSSFENTVDEYESCSETGPEDSDNQGFVNSLVAIRGSLAMENLSISSFSDTSKGETSLDPASLFLSGSSFDTSAITSDTVSTLEKGEEEDFTPSQLEEDSYLRELLNRPGINTESSSSSCSCTSCEANGQELPSSSWTTENDSHGLQQAKDVLKNHFSQTKGAGSEAATGISIQNLKVNDLTNMDLSKKGGCEESFSDENIQLSKKIDLPKELAKSEKFSTSNVAIEERRTENPLQEQASIKDINEVIPVQDASIKEARTESFVKKVVAWEESGIADIPMEDIVAKADTSDDVSINSGMEAKRKSEDFCGYYISAKWRNIEKTDCKDIEDREDKNGDILSHPLPTSERGLNTCKADTTTEHFPNKDAAVLEHKTADFIEGRKENLVGQNQVAREGLIKSSYREHLITNEDHLKEETSSQGEQPGDDEQLKADETRKITSLPGEDETSIEPQKFQSTSMVLKEERLENICGQRDTLLIKEERLENICGQRDTLVIKEERLENICRQRDTFRKVEGNNGSLSMDHDDPTFRKCEDDLIEKCSGNSETKLMLQLNQENASKRSEETESCLVAEICNENASIEVKCKDESDDDTYSGDSQQSKNATDMTELCADEKVLAGAPSLDLDDASEEADAVETKNETKEPECGEENKENSLEIKEANATLSSADTMEESQC</sequence>
<reference evidence="3" key="1">
    <citation type="journal article" date="2023" name="G3 (Bethesda)">
        <title>A reference genome for the long-term kleptoplast-retaining sea slug Elysia crispata morphotype clarki.</title>
        <authorList>
            <person name="Eastman K.E."/>
            <person name="Pendleton A.L."/>
            <person name="Shaikh M.A."/>
            <person name="Suttiyut T."/>
            <person name="Ogas R."/>
            <person name="Tomko P."/>
            <person name="Gavelis G."/>
            <person name="Widhalm J.R."/>
            <person name="Wisecaver J.H."/>
        </authorList>
    </citation>
    <scope>NUCLEOTIDE SEQUENCE</scope>
    <source>
        <strain evidence="3">ECLA1</strain>
    </source>
</reference>
<feature type="domain" description="Tudor" evidence="2">
    <location>
        <begin position="1749"/>
        <end position="1809"/>
    </location>
</feature>
<feature type="compositionally biased region" description="Acidic residues" evidence="1">
    <location>
        <begin position="3296"/>
        <end position="3312"/>
    </location>
</feature>
<dbReference type="SUPFAM" id="SSF63748">
    <property type="entry name" value="Tudor/PWWP/MBT"/>
    <property type="match status" value="12"/>
</dbReference>
<feature type="domain" description="Tudor" evidence="2">
    <location>
        <begin position="467"/>
        <end position="526"/>
    </location>
</feature>
<feature type="domain" description="Tudor" evidence="2">
    <location>
        <begin position="1562"/>
        <end position="1619"/>
    </location>
</feature>
<keyword evidence="4" id="KW-1185">Reference proteome</keyword>
<protein>
    <recommendedName>
        <fullName evidence="2">Tudor domain-containing protein</fullName>
    </recommendedName>
</protein>
<feature type="domain" description="Tudor" evidence="2">
    <location>
        <begin position="1156"/>
        <end position="1214"/>
    </location>
</feature>
<feature type="domain" description="Tudor" evidence="2">
    <location>
        <begin position="2249"/>
        <end position="2316"/>
    </location>
</feature>
<feature type="region of interest" description="Disordered" evidence="1">
    <location>
        <begin position="3872"/>
        <end position="3961"/>
    </location>
</feature>
<feature type="region of interest" description="Disordered" evidence="1">
    <location>
        <begin position="1279"/>
        <end position="1316"/>
    </location>
</feature>
<feature type="region of interest" description="Disordered" evidence="1">
    <location>
        <begin position="3288"/>
        <end position="3315"/>
    </location>
</feature>
<gene>
    <name evidence="3" type="ORF">RRG08_003275</name>
</gene>
<feature type="domain" description="Tudor" evidence="2">
    <location>
        <begin position="1384"/>
        <end position="1442"/>
    </location>
</feature>
<dbReference type="Gene3D" id="2.30.30.140">
    <property type="match status" value="12"/>
</dbReference>
<dbReference type="PANTHER" id="PTHR22948">
    <property type="entry name" value="TUDOR DOMAIN CONTAINING PROTEIN"/>
    <property type="match status" value="1"/>
</dbReference>
<feature type="domain" description="Tudor" evidence="2">
    <location>
        <begin position="668"/>
        <end position="726"/>
    </location>
</feature>
<organism evidence="3 4">
    <name type="scientific">Elysia crispata</name>
    <name type="common">lettuce slug</name>
    <dbReference type="NCBI Taxonomy" id="231223"/>
    <lineage>
        <taxon>Eukaryota</taxon>
        <taxon>Metazoa</taxon>
        <taxon>Spiralia</taxon>
        <taxon>Lophotrochozoa</taxon>
        <taxon>Mollusca</taxon>
        <taxon>Gastropoda</taxon>
        <taxon>Heterobranchia</taxon>
        <taxon>Euthyneura</taxon>
        <taxon>Panpulmonata</taxon>
        <taxon>Sacoglossa</taxon>
        <taxon>Placobranchoidea</taxon>
        <taxon>Plakobranchidae</taxon>
        <taxon>Elysia</taxon>
    </lineage>
</organism>
<feature type="compositionally biased region" description="Gly residues" evidence="1">
    <location>
        <begin position="1027"/>
        <end position="1039"/>
    </location>
</feature>
<feature type="region of interest" description="Disordered" evidence="1">
    <location>
        <begin position="3201"/>
        <end position="3220"/>
    </location>
</feature>
<feature type="compositionally biased region" description="Gly residues" evidence="1">
    <location>
        <begin position="1071"/>
        <end position="1082"/>
    </location>
</feature>
<feature type="domain" description="Tudor" evidence="2">
    <location>
        <begin position="62"/>
        <end position="121"/>
    </location>
</feature>
<feature type="compositionally biased region" description="Basic and acidic residues" evidence="1">
    <location>
        <begin position="3230"/>
        <end position="3242"/>
    </location>
</feature>
<dbReference type="CDD" id="cd20379">
    <property type="entry name" value="Tudor_dTUD-like"/>
    <property type="match status" value="1"/>
</dbReference>